<dbReference type="EMBL" id="JALLKP010000060">
    <property type="protein sequence ID" value="KAK2194697.1"/>
    <property type="molecule type" value="Genomic_DNA"/>
</dbReference>
<dbReference type="Proteomes" id="UP001214638">
    <property type="component" value="Unassembled WGS sequence"/>
</dbReference>
<dbReference type="AlphaFoldDB" id="A0AAD9UMH9"/>
<organism evidence="3 5">
    <name type="scientific">Babesia duncani</name>
    <dbReference type="NCBI Taxonomy" id="323732"/>
    <lineage>
        <taxon>Eukaryota</taxon>
        <taxon>Sar</taxon>
        <taxon>Alveolata</taxon>
        <taxon>Apicomplexa</taxon>
        <taxon>Aconoidasida</taxon>
        <taxon>Piroplasmida</taxon>
        <taxon>Babesiidae</taxon>
        <taxon>Babesia</taxon>
    </lineage>
</organism>
<comment type="caution">
    <text evidence="3">The sequence shown here is derived from an EMBL/GenBank/DDBJ whole genome shotgun (WGS) entry which is preliminary data.</text>
</comment>
<feature type="compositionally biased region" description="Basic residues" evidence="1">
    <location>
        <begin position="51"/>
        <end position="62"/>
    </location>
</feature>
<protein>
    <submittedName>
        <fullName evidence="3">Uncharacterized protein</fullName>
    </submittedName>
</protein>
<feature type="region of interest" description="Disordered" evidence="1">
    <location>
        <begin position="32"/>
        <end position="104"/>
    </location>
</feature>
<name>A0AAD9UMH9_9APIC</name>
<dbReference type="KEGG" id="bdw:94335282"/>
<accession>A0AAD9UMH9</accession>
<evidence type="ECO:0000256" key="1">
    <source>
        <dbReference type="SAM" id="MobiDB-lite"/>
    </source>
</evidence>
<sequence>MRLGLWTGLLLLFALFRVNVGMCTAVSYGGIFSSKHKNRSGGSKSSSKSSKSSKRRGKRKAASTKSESKKEEKKRRRRFRKKRSKSEKEDDNQEHETHPGVYDALKNTLQDEINRDRHEPITIPGQVSKEQLKQISRQLVKSLEKDVEHEVGKYLEPPQ</sequence>
<evidence type="ECO:0000313" key="5">
    <source>
        <dbReference type="Proteomes" id="UP001214638"/>
    </source>
</evidence>
<feature type="compositionally biased region" description="Low complexity" evidence="1">
    <location>
        <begin position="40"/>
        <end position="50"/>
    </location>
</feature>
<dbReference type="GeneID" id="94335282"/>
<evidence type="ECO:0000256" key="2">
    <source>
        <dbReference type="SAM" id="SignalP"/>
    </source>
</evidence>
<proteinExistence type="predicted"/>
<reference evidence="3" key="1">
    <citation type="journal article" date="2023" name="Nat. Microbiol.">
        <title>Babesia duncani multi-omics identifies virulence factors and drug targets.</title>
        <authorList>
            <person name="Singh P."/>
            <person name="Lonardi S."/>
            <person name="Liang Q."/>
            <person name="Vydyam P."/>
            <person name="Khabirova E."/>
            <person name="Fang T."/>
            <person name="Gihaz S."/>
            <person name="Thekkiniath J."/>
            <person name="Munshi M."/>
            <person name="Abel S."/>
            <person name="Ciampossin L."/>
            <person name="Batugedara G."/>
            <person name="Gupta M."/>
            <person name="Lu X.M."/>
            <person name="Lenz T."/>
            <person name="Chakravarty S."/>
            <person name="Cornillot E."/>
            <person name="Hu Y."/>
            <person name="Ma W."/>
            <person name="Gonzalez L.M."/>
            <person name="Sanchez S."/>
            <person name="Estrada K."/>
            <person name="Sanchez-Flores A."/>
            <person name="Montero E."/>
            <person name="Harb O.S."/>
            <person name="Le Roch K.G."/>
            <person name="Mamoun C.B."/>
        </authorList>
    </citation>
    <scope>NUCLEOTIDE SEQUENCE</scope>
    <source>
        <strain evidence="3">WA1</strain>
    </source>
</reference>
<dbReference type="RefSeq" id="XP_067804822.1">
    <property type="nucleotide sequence ID" value="XM_067946031.1"/>
</dbReference>
<evidence type="ECO:0000313" key="4">
    <source>
        <dbReference type="EMBL" id="KAK2197980.1"/>
    </source>
</evidence>
<keyword evidence="5" id="KW-1185">Reference proteome</keyword>
<feature type="signal peptide" evidence="2">
    <location>
        <begin position="1"/>
        <end position="25"/>
    </location>
</feature>
<feature type="chain" id="PRO_5042442590" evidence="2">
    <location>
        <begin position="26"/>
        <end position="159"/>
    </location>
</feature>
<feature type="compositionally biased region" description="Basic residues" evidence="1">
    <location>
        <begin position="72"/>
        <end position="85"/>
    </location>
</feature>
<dbReference type="EMBL" id="JALLKP010000001">
    <property type="protein sequence ID" value="KAK2197980.1"/>
    <property type="molecule type" value="Genomic_DNA"/>
</dbReference>
<keyword evidence="2" id="KW-0732">Signal</keyword>
<gene>
    <name evidence="4" type="ORF">BdWA1_000984</name>
    <name evidence="3" type="ORF">BdWA1_003828</name>
</gene>
<evidence type="ECO:0000313" key="3">
    <source>
        <dbReference type="EMBL" id="KAK2194697.1"/>
    </source>
</evidence>